<dbReference type="PANTHER" id="PTHR43792">
    <property type="entry name" value="GNAT FAMILY, PUTATIVE (AFU_ORTHOLOGUE AFUA_3G00765)-RELATED-RELATED"/>
    <property type="match status" value="1"/>
</dbReference>
<dbReference type="EMBL" id="CP052766">
    <property type="protein sequence ID" value="QJR80366.1"/>
    <property type="molecule type" value="Genomic_DNA"/>
</dbReference>
<keyword evidence="2" id="KW-0808">Transferase</keyword>
<protein>
    <submittedName>
        <fullName evidence="2">GNAT family N-acetyltransferase</fullName>
    </submittedName>
</protein>
<dbReference type="Gene3D" id="3.40.630.30">
    <property type="match status" value="1"/>
</dbReference>
<sequence length="172" mass="19798">MELVTSRLRLRLPRHQDAAWLYTLNQDPLWLRFIGNRGVHSLLDAQRYVDHCCGHFDNWGYGLLSVELRMTGQPIGMCGLINRQLFRCPDLGFAYLPSGRGRGYAHEAASAVIKYAHSALQFDFLTAMTHLENFDSQKLLLKLGYKRQGKLFLKGVPAQKFYWLNLLRNDIA</sequence>
<evidence type="ECO:0000313" key="3">
    <source>
        <dbReference type="Proteomes" id="UP000219285"/>
    </source>
</evidence>
<proteinExistence type="predicted"/>
<evidence type="ECO:0000313" key="2">
    <source>
        <dbReference type="EMBL" id="QJR80366.1"/>
    </source>
</evidence>
<dbReference type="InterPro" id="IPR051531">
    <property type="entry name" value="N-acetyltransferase"/>
</dbReference>
<dbReference type="SUPFAM" id="SSF55729">
    <property type="entry name" value="Acyl-CoA N-acyltransferases (Nat)"/>
    <property type="match status" value="1"/>
</dbReference>
<dbReference type="PROSITE" id="PS51186">
    <property type="entry name" value="GNAT"/>
    <property type="match status" value="1"/>
</dbReference>
<dbReference type="Proteomes" id="UP000219285">
    <property type="component" value="Chromosome"/>
</dbReference>
<feature type="domain" description="N-acetyltransferase" evidence="1">
    <location>
        <begin position="8"/>
        <end position="169"/>
    </location>
</feature>
<dbReference type="PANTHER" id="PTHR43792:SF1">
    <property type="entry name" value="N-ACETYLTRANSFERASE DOMAIN-CONTAINING PROTEIN"/>
    <property type="match status" value="1"/>
</dbReference>
<gene>
    <name evidence="2" type="ORF">CA267_006045</name>
</gene>
<dbReference type="OrthoDB" id="9798081at2"/>
<name>A0A6M4MDZ2_9ALTE</name>
<dbReference type="KEGG" id="apel:CA267_006045"/>
<dbReference type="GO" id="GO:0016747">
    <property type="term" value="F:acyltransferase activity, transferring groups other than amino-acyl groups"/>
    <property type="evidence" value="ECO:0007669"/>
    <property type="project" value="InterPro"/>
</dbReference>
<dbReference type="RefSeq" id="WP_075608321.1">
    <property type="nucleotide sequence ID" value="NZ_CP052766.1"/>
</dbReference>
<dbReference type="Pfam" id="PF13302">
    <property type="entry name" value="Acetyltransf_3"/>
    <property type="match status" value="1"/>
</dbReference>
<dbReference type="InterPro" id="IPR000182">
    <property type="entry name" value="GNAT_dom"/>
</dbReference>
<reference evidence="3" key="1">
    <citation type="submission" date="2014-12" db="EMBL/GenBank/DDBJ databases">
        <title>Complete genome sequence of a multi-drug resistant Klebsiella pneumoniae.</title>
        <authorList>
            <person name="Hua X."/>
            <person name="Chen Q."/>
            <person name="Li X."/>
            <person name="Feng Y."/>
            <person name="Ruan Z."/>
            <person name="Yu Y."/>
        </authorList>
    </citation>
    <scope>NUCLEOTIDE SEQUENCE [LARGE SCALE GENOMIC DNA]</scope>
    <source>
        <strain evidence="3">5.12</strain>
    </source>
</reference>
<organism evidence="2 3">
    <name type="scientific">Alteromonas pelagimontana</name>
    <dbReference type="NCBI Taxonomy" id="1858656"/>
    <lineage>
        <taxon>Bacteria</taxon>
        <taxon>Pseudomonadati</taxon>
        <taxon>Pseudomonadota</taxon>
        <taxon>Gammaproteobacteria</taxon>
        <taxon>Alteromonadales</taxon>
        <taxon>Alteromonadaceae</taxon>
        <taxon>Alteromonas/Salinimonas group</taxon>
        <taxon>Alteromonas</taxon>
    </lineage>
</organism>
<keyword evidence="3" id="KW-1185">Reference proteome</keyword>
<accession>A0A6M4MDZ2</accession>
<dbReference type="InterPro" id="IPR016181">
    <property type="entry name" value="Acyl_CoA_acyltransferase"/>
</dbReference>
<evidence type="ECO:0000259" key="1">
    <source>
        <dbReference type="PROSITE" id="PS51186"/>
    </source>
</evidence>
<reference evidence="2 3" key="2">
    <citation type="submission" date="2020-04" db="EMBL/GenBank/DDBJ databases">
        <title>Complete genome sequence of Alteromonas pelagimontana 5.12T.</title>
        <authorList>
            <person name="Sinha R.K."/>
            <person name="Krishnan K.P."/>
            <person name="Kurian J.P."/>
        </authorList>
    </citation>
    <scope>NUCLEOTIDE SEQUENCE [LARGE SCALE GENOMIC DNA]</scope>
    <source>
        <strain evidence="2 3">5.12</strain>
    </source>
</reference>
<dbReference type="AlphaFoldDB" id="A0A6M4MDZ2"/>